<protein>
    <submittedName>
        <fullName evidence="9">KN motif and ankyrin repeat domain-containing protein 4-like isoform X1</fullName>
    </submittedName>
</protein>
<feature type="compositionally biased region" description="Polar residues" evidence="7">
    <location>
        <begin position="789"/>
        <end position="818"/>
    </location>
</feature>
<dbReference type="OrthoDB" id="5406014at2759"/>
<evidence type="ECO:0000313" key="8">
    <source>
        <dbReference type="Proteomes" id="UP000515129"/>
    </source>
</evidence>
<sequence length="1253" mass="137323">MRAFCRPLPQTSVTTISQPPRLSVCVYVCVFRGVRSASVAAGCGFLTVLDFLEGLPHLCSAPQRLRFSVFTTDFTHDTAKSEIMDKKSANGFLSKATDSGVQRKQLPYSVETPYGFHLDLDFLKFVDDIEKGNTIKRVYIQRKNRGPKYSTLPRNFSLPGHGARPLAKDTWANTSTLGSKPKSRVTEVQQLFEFRASDATSGSSSTSGSSHASQSKMPGSSYLPSPKAAAQSREQTSSENEQPVSLNVRPHLLRASSMPINVPRRKGSDSTDEQSSQSQNSSAERLFQPMDGVDRRGSVPQERASLHQQITAALKRVRELEEQVRTIPELRSQICSLRTEREEMLQRIREHKSKHKSAVPQTDAPVLPVVSEKKEAPFIYKDTAADQEIVQVVQSNENTEQQSGDQNLVVQDIVETNKPVTDTESEKEQVPAPVSVPVILIEKAETPTDPDEAEGLLQESTLQEEVSKSISEQAEKQDRSSETLLEEKESTQLQGISKSEESVATSIFTSTQEDNVTVEGQSIIATKENTTAQPSEQNLLTNLELEAKLKNLEESLSKASCELERTNALLREQMDENRQKDERIQELIDQVKEQKLQGPIEPELLSEPVVTCDASVSTDSKSVQEKGISTEPQPAEGPKETDSKCSSTQTYIVEARDIEVLAQVTTADKIVGVEIVMCDQALETVVQDKEGNSYQEISEMLEKTDSVKDKEQESDIKDIVSSQIIDTKVSEIVVIESDTEEYVMVESAMVETMGIEKEVTKPTVLETEPQESPVAESTETDKAKEERSSGLQSQLEPIETQGQEPHLQSQRASEATTSPAAIGQVVNRIQGLLNEQWASLGSGGQDAKGESSQKPHSSKISSIQSHLRGSLSALSAFYSPVQKGGAARQSGLKSIMKKNDRPDKQGNGGAKKNLKFVGVNGGYETTSSEDSTGEEDQDEVEEVDSSEPEVEQGEESETAQDEAAATGEQSDGVQAEVAEGPKEPDAARSTTRPQEEQPASELVDKNFMAACHFLKDRMAEVAAPNKDMRQVLMVLYQEWFRVSSQKESQAETVTLYLREVGYHTPTLLRYIVNLADGNGNMALHYSVSHSNFCVVKLLLDTGLCEVDHQNKAGYTAIMLAALTAAESPEDMEVAQQLLRMGKINARASQSGQTALMLAVSHGRTMMVQVLLDCGADVNIQDRDGSTALMCACEHGHTEIVRILLDRPECDISLTDKDAHTALSVAMKASHSEIVELLKARADPATVTDPTAPL</sequence>
<feature type="region of interest" description="Disordered" evidence="7">
    <location>
        <begin position="149"/>
        <end position="184"/>
    </location>
</feature>
<keyword evidence="4 6" id="KW-0175">Coiled coil</keyword>
<feature type="compositionally biased region" description="Low complexity" evidence="7">
    <location>
        <begin position="197"/>
        <end position="215"/>
    </location>
</feature>
<feature type="region of interest" description="Disordered" evidence="7">
    <location>
        <begin position="460"/>
        <end position="501"/>
    </location>
</feature>
<feature type="coiled-coil region" evidence="6">
    <location>
        <begin position="542"/>
        <end position="597"/>
    </location>
</feature>
<evidence type="ECO:0000313" key="9">
    <source>
        <dbReference type="RefSeq" id="XP_026069384.1"/>
    </source>
</evidence>
<proteinExistence type="predicted"/>
<dbReference type="Proteomes" id="UP000515129">
    <property type="component" value="Chromosome 31"/>
</dbReference>
<feature type="compositionally biased region" description="Acidic residues" evidence="7">
    <location>
        <begin position="931"/>
        <end position="960"/>
    </location>
</feature>
<feature type="compositionally biased region" description="Low complexity" evidence="7">
    <location>
        <begin position="854"/>
        <end position="866"/>
    </location>
</feature>
<evidence type="ECO:0000256" key="4">
    <source>
        <dbReference type="ARBA" id="ARBA00023054"/>
    </source>
</evidence>
<name>A0A6P6KAW7_CARAU</name>
<dbReference type="PROSITE" id="PS50088">
    <property type="entry name" value="ANK_REPEAT"/>
    <property type="match status" value="3"/>
</dbReference>
<dbReference type="GeneID" id="113050553"/>
<evidence type="ECO:0000256" key="6">
    <source>
        <dbReference type="SAM" id="Coils"/>
    </source>
</evidence>
<dbReference type="PROSITE" id="PS50297">
    <property type="entry name" value="ANK_REP_REGION"/>
    <property type="match status" value="3"/>
</dbReference>
<dbReference type="GO" id="GO:0005737">
    <property type="term" value="C:cytoplasm"/>
    <property type="evidence" value="ECO:0007669"/>
    <property type="project" value="TreeGrafter"/>
</dbReference>
<dbReference type="InterPro" id="IPR036770">
    <property type="entry name" value="Ankyrin_rpt-contain_sf"/>
</dbReference>
<dbReference type="PANTHER" id="PTHR24168">
    <property type="entry name" value="KN MOTIF AND ANKYRIN REPEAT DOMAIN-CONTAINING"/>
    <property type="match status" value="1"/>
</dbReference>
<feature type="region of interest" description="Disordered" evidence="7">
    <location>
        <begin position="196"/>
        <end position="303"/>
    </location>
</feature>
<organism evidence="8 9">
    <name type="scientific">Carassius auratus</name>
    <name type="common">Goldfish</name>
    <dbReference type="NCBI Taxonomy" id="7957"/>
    <lineage>
        <taxon>Eukaryota</taxon>
        <taxon>Metazoa</taxon>
        <taxon>Chordata</taxon>
        <taxon>Craniata</taxon>
        <taxon>Vertebrata</taxon>
        <taxon>Euteleostomi</taxon>
        <taxon>Actinopterygii</taxon>
        <taxon>Neopterygii</taxon>
        <taxon>Teleostei</taxon>
        <taxon>Ostariophysi</taxon>
        <taxon>Cypriniformes</taxon>
        <taxon>Cyprinidae</taxon>
        <taxon>Cyprininae</taxon>
        <taxon>Carassius</taxon>
    </lineage>
</organism>
<feature type="repeat" description="ANK" evidence="5">
    <location>
        <begin position="1183"/>
        <end position="1206"/>
    </location>
</feature>
<evidence type="ECO:0000256" key="7">
    <source>
        <dbReference type="SAM" id="MobiDB-lite"/>
    </source>
</evidence>
<feature type="region of interest" description="Disordered" evidence="7">
    <location>
        <begin position="840"/>
        <end position="866"/>
    </location>
</feature>
<keyword evidence="3 5" id="KW-0040">ANK repeat</keyword>
<feature type="compositionally biased region" description="Basic and acidic residues" evidence="7">
    <location>
        <begin position="473"/>
        <end position="490"/>
    </location>
</feature>
<feature type="compositionally biased region" description="Basic and acidic residues" evidence="7">
    <location>
        <begin position="779"/>
        <end position="788"/>
    </location>
</feature>
<evidence type="ECO:0000256" key="5">
    <source>
        <dbReference type="PROSITE-ProRule" id="PRU00023"/>
    </source>
</evidence>
<dbReference type="SUPFAM" id="SSF48403">
    <property type="entry name" value="Ankyrin repeat"/>
    <property type="match status" value="1"/>
</dbReference>
<dbReference type="InterPro" id="IPR021939">
    <property type="entry name" value="KN_motif"/>
</dbReference>
<dbReference type="SMART" id="SM00248">
    <property type="entry name" value="ANK"/>
    <property type="match status" value="5"/>
</dbReference>
<feature type="repeat" description="ANK" evidence="5">
    <location>
        <begin position="1150"/>
        <end position="1182"/>
    </location>
</feature>
<dbReference type="AlphaFoldDB" id="A0A6P6KAW7"/>
<feature type="region of interest" description="Disordered" evidence="7">
    <location>
        <begin position="759"/>
        <end position="818"/>
    </location>
</feature>
<dbReference type="Pfam" id="PF12075">
    <property type="entry name" value="KN_motif"/>
    <property type="match status" value="1"/>
</dbReference>
<keyword evidence="8" id="KW-1185">Reference proteome</keyword>
<evidence type="ECO:0000256" key="2">
    <source>
        <dbReference type="ARBA" id="ARBA00022737"/>
    </source>
</evidence>
<dbReference type="Gene3D" id="1.25.40.20">
    <property type="entry name" value="Ankyrin repeat-containing domain"/>
    <property type="match status" value="1"/>
</dbReference>
<dbReference type="InterPro" id="IPR047184">
    <property type="entry name" value="KANK1-4"/>
</dbReference>
<feature type="compositionally biased region" description="Low complexity" evidence="7">
    <location>
        <begin position="273"/>
        <end position="282"/>
    </location>
</feature>
<evidence type="ECO:0000256" key="1">
    <source>
        <dbReference type="ARBA" id="ARBA00022553"/>
    </source>
</evidence>
<dbReference type="GO" id="GO:0030837">
    <property type="term" value="P:negative regulation of actin filament polymerization"/>
    <property type="evidence" value="ECO:0007669"/>
    <property type="project" value="InterPro"/>
</dbReference>
<keyword evidence="2" id="KW-0677">Repeat</keyword>
<feature type="repeat" description="ANK" evidence="5">
    <location>
        <begin position="1078"/>
        <end position="1102"/>
    </location>
</feature>
<evidence type="ECO:0000256" key="3">
    <source>
        <dbReference type="ARBA" id="ARBA00023043"/>
    </source>
</evidence>
<dbReference type="FunFam" id="1.25.40.20:FF:000017">
    <property type="entry name" value="KN motif and ankyrin repeat domain-containing protein 1"/>
    <property type="match status" value="1"/>
</dbReference>
<feature type="compositionally biased region" description="Polar residues" evidence="7">
    <location>
        <begin position="460"/>
        <end position="472"/>
    </location>
</feature>
<dbReference type="Pfam" id="PF12796">
    <property type="entry name" value="Ank_2"/>
    <property type="match status" value="1"/>
</dbReference>
<feature type="compositionally biased region" description="Polar residues" evidence="7">
    <location>
        <begin position="232"/>
        <end position="245"/>
    </location>
</feature>
<dbReference type="PANTHER" id="PTHR24168:SF24">
    <property type="entry name" value="KN MOTIF AND ANKYRIN REPEAT DOMAIN-CONTAINING PROTEIN 4"/>
    <property type="match status" value="1"/>
</dbReference>
<feature type="region of interest" description="Disordered" evidence="7">
    <location>
        <begin position="881"/>
        <end position="1002"/>
    </location>
</feature>
<keyword evidence="1" id="KW-0597">Phosphoprotein</keyword>
<feature type="region of interest" description="Disordered" evidence="7">
    <location>
        <begin position="615"/>
        <end position="646"/>
    </location>
</feature>
<accession>A0A6P6KAW7</accession>
<dbReference type="GO" id="GO:0005856">
    <property type="term" value="C:cytoskeleton"/>
    <property type="evidence" value="ECO:0007669"/>
    <property type="project" value="TreeGrafter"/>
</dbReference>
<gene>
    <name evidence="9" type="primary">LOC113050553</name>
</gene>
<dbReference type="RefSeq" id="XP_026069384.1">
    <property type="nucleotide sequence ID" value="XM_026213599.1"/>
</dbReference>
<reference evidence="9" key="1">
    <citation type="submission" date="2025-08" db="UniProtKB">
        <authorList>
            <consortium name="RefSeq"/>
        </authorList>
    </citation>
    <scope>IDENTIFICATION</scope>
    <source>
        <strain evidence="9">Wakin</strain>
        <tissue evidence="9">Muscle</tissue>
    </source>
</reference>
<dbReference type="Pfam" id="PF00023">
    <property type="entry name" value="Ank"/>
    <property type="match status" value="1"/>
</dbReference>
<dbReference type="KEGG" id="caua:113050553"/>
<dbReference type="InterPro" id="IPR002110">
    <property type="entry name" value="Ankyrin_rpt"/>
</dbReference>